<dbReference type="NCBIfam" id="TIGR03991">
    <property type="entry name" value="alt_bact_glmU"/>
    <property type="match status" value="1"/>
</dbReference>
<dbReference type="PANTHER" id="PTHR43584">
    <property type="entry name" value="NUCLEOTIDYL TRANSFERASE"/>
    <property type="match status" value="1"/>
</dbReference>
<proteinExistence type="predicted"/>
<reference evidence="3 4" key="1">
    <citation type="submission" date="2019-07" db="EMBL/GenBank/DDBJ databases">
        <title>Whole genome shotgun sequence of Segetibacter aerophilus NBRC 106135.</title>
        <authorList>
            <person name="Hosoyama A."/>
            <person name="Uohara A."/>
            <person name="Ohji S."/>
            <person name="Ichikawa N."/>
        </authorList>
    </citation>
    <scope>NUCLEOTIDE SEQUENCE [LARGE SCALE GENOMIC DNA]</scope>
    <source>
        <strain evidence="3 4">NBRC 106135</strain>
    </source>
</reference>
<dbReference type="RefSeq" id="WP_147204296.1">
    <property type="nucleotide sequence ID" value="NZ_BJYT01000009.1"/>
</dbReference>
<dbReference type="OrthoDB" id="9784832at2"/>
<dbReference type="Proteomes" id="UP000321513">
    <property type="component" value="Unassembled WGS sequence"/>
</dbReference>
<evidence type="ECO:0000313" key="4">
    <source>
        <dbReference type="Proteomes" id="UP000321513"/>
    </source>
</evidence>
<evidence type="ECO:0000256" key="2">
    <source>
        <dbReference type="ARBA" id="ARBA00023315"/>
    </source>
</evidence>
<dbReference type="InterPro" id="IPR011004">
    <property type="entry name" value="Trimer_LpxA-like_sf"/>
</dbReference>
<sequence length="390" mass="42255">MNLILFDTKAKEKLFPLTLTRAVADLRMGIVTIKERWEKLLSVEAFILTEPYLQPLYNVAPAGDNTFVDASVIPNAELVKLISGLQTNEAIKDETDLIAARAFSGDSPSIENIATLFDNAASVPQVQRISFPFDLFQLNQQMIEFDFPLFTKGRISNDANDTVHTIKVSKIFIEEGATIDHAVLNASTGPIYIGKNATIMEGCFIRGPFALGEGAVLKMGTKVYGATTIGPYSMGGGEIKNSIITGYSNKAHDGYLGDSVIGEWCNLGAGTSNSNLKNTGGTVQLWNYAAQAYLPAGNKCGVIMGDYSRTAINSSINTGSAIGVCSNVFGAGLLPKFIPDFTWGSNGDCRYEFEKAIADISNWKKMKNKIIGQQETQVLKHIFELSATKT</sequence>
<dbReference type="AlphaFoldDB" id="A0A512BDY6"/>
<organism evidence="3 4">
    <name type="scientific">Segetibacter aerophilus</name>
    <dbReference type="NCBI Taxonomy" id="670293"/>
    <lineage>
        <taxon>Bacteria</taxon>
        <taxon>Pseudomonadati</taxon>
        <taxon>Bacteroidota</taxon>
        <taxon>Chitinophagia</taxon>
        <taxon>Chitinophagales</taxon>
        <taxon>Chitinophagaceae</taxon>
        <taxon>Segetibacter</taxon>
    </lineage>
</organism>
<keyword evidence="2" id="KW-0012">Acyltransferase</keyword>
<dbReference type="InterPro" id="IPR050065">
    <property type="entry name" value="GlmU-like"/>
</dbReference>
<dbReference type="InterPro" id="IPR023917">
    <property type="entry name" value="Bifunctiontional_GlmU_bac-type"/>
</dbReference>
<gene>
    <name evidence="3" type="ORF">SAE01_26840</name>
</gene>
<name>A0A512BDY6_9BACT</name>
<dbReference type="EMBL" id="BJYT01000009">
    <property type="protein sequence ID" value="GEO10188.1"/>
    <property type="molecule type" value="Genomic_DNA"/>
</dbReference>
<accession>A0A512BDY6</accession>
<dbReference type="SUPFAM" id="SSF51161">
    <property type="entry name" value="Trimeric LpxA-like enzymes"/>
    <property type="match status" value="2"/>
</dbReference>
<dbReference type="GO" id="GO:0016746">
    <property type="term" value="F:acyltransferase activity"/>
    <property type="evidence" value="ECO:0007669"/>
    <property type="project" value="UniProtKB-KW"/>
</dbReference>
<protein>
    <submittedName>
        <fullName evidence="3">Glucose-1-phosphate thymidylyltransferase</fullName>
    </submittedName>
</protein>
<evidence type="ECO:0000313" key="3">
    <source>
        <dbReference type="EMBL" id="GEO10188.1"/>
    </source>
</evidence>
<evidence type="ECO:0000256" key="1">
    <source>
        <dbReference type="ARBA" id="ARBA00022679"/>
    </source>
</evidence>
<comment type="caution">
    <text evidence="3">The sequence shown here is derived from an EMBL/GenBank/DDBJ whole genome shotgun (WGS) entry which is preliminary data.</text>
</comment>
<keyword evidence="4" id="KW-1185">Reference proteome</keyword>
<dbReference type="Pfam" id="PF13562">
    <property type="entry name" value="NTP_transf_4"/>
    <property type="match status" value="1"/>
</dbReference>
<dbReference type="Gene3D" id="2.160.10.10">
    <property type="entry name" value="Hexapeptide repeat proteins"/>
    <property type="match status" value="1"/>
</dbReference>
<dbReference type="GO" id="GO:0016779">
    <property type="term" value="F:nucleotidyltransferase activity"/>
    <property type="evidence" value="ECO:0007669"/>
    <property type="project" value="UniProtKB-ARBA"/>
</dbReference>
<dbReference type="PANTHER" id="PTHR43584:SF8">
    <property type="entry name" value="N-ACETYLMURAMATE ALPHA-1-PHOSPHATE URIDYLYLTRANSFERASE"/>
    <property type="match status" value="1"/>
</dbReference>
<keyword evidence="1 3" id="KW-0808">Transferase</keyword>